<accession>A0A392TPT1</accession>
<organism evidence="1 2">
    <name type="scientific">Trifolium medium</name>
    <dbReference type="NCBI Taxonomy" id="97028"/>
    <lineage>
        <taxon>Eukaryota</taxon>
        <taxon>Viridiplantae</taxon>
        <taxon>Streptophyta</taxon>
        <taxon>Embryophyta</taxon>
        <taxon>Tracheophyta</taxon>
        <taxon>Spermatophyta</taxon>
        <taxon>Magnoliopsida</taxon>
        <taxon>eudicotyledons</taxon>
        <taxon>Gunneridae</taxon>
        <taxon>Pentapetalae</taxon>
        <taxon>rosids</taxon>
        <taxon>fabids</taxon>
        <taxon>Fabales</taxon>
        <taxon>Fabaceae</taxon>
        <taxon>Papilionoideae</taxon>
        <taxon>50 kb inversion clade</taxon>
        <taxon>NPAAA clade</taxon>
        <taxon>Hologalegina</taxon>
        <taxon>IRL clade</taxon>
        <taxon>Trifolieae</taxon>
        <taxon>Trifolium</taxon>
    </lineage>
</organism>
<feature type="non-terminal residue" evidence="1">
    <location>
        <position position="1"/>
    </location>
</feature>
<dbReference type="EMBL" id="LXQA010632729">
    <property type="protein sequence ID" value="MCI63199.1"/>
    <property type="molecule type" value="Genomic_DNA"/>
</dbReference>
<dbReference type="Proteomes" id="UP000265520">
    <property type="component" value="Unassembled WGS sequence"/>
</dbReference>
<sequence>SKEKKDRKKVRLEQHAAALSQEKFVRGVTENGYGSGMDLRWRMIPC</sequence>
<evidence type="ECO:0000313" key="2">
    <source>
        <dbReference type="Proteomes" id="UP000265520"/>
    </source>
</evidence>
<reference evidence="1 2" key="1">
    <citation type="journal article" date="2018" name="Front. Plant Sci.">
        <title>Red Clover (Trifolium pratense) and Zigzag Clover (T. medium) - A Picture of Genomic Similarities and Differences.</title>
        <authorList>
            <person name="Dluhosova J."/>
            <person name="Istvanek J."/>
            <person name="Nedelnik J."/>
            <person name="Repkova J."/>
        </authorList>
    </citation>
    <scope>NUCLEOTIDE SEQUENCE [LARGE SCALE GENOMIC DNA]</scope>
    <source>
        <strain evidence="2">cv. 10/8</strain>
        <tissue evidence="1">Leaf</tissue>
    </source>
</reference>
<dbReference type="AlphaFoldDB" id="A0A392TPT1"/>
<keyword evidence="2" id="KW-1185">Reference proteome</keyword>
<evidence type="ECO:0000313" key="1">
    <source>
        <dbReference type="EMBL" id="MCI63199.1"/>
    </source>
</evidence>
<name>A0A392TPT1_9FABA</name>
<proteinExistence type="predicted"/>
<comment type="caution">
    <text evidence="1">The sequence shown here is derived from an EMBL/GenBank/DDBJ whole genome shotgun (WGS) entry which is preliminary data.</text>
</comment>
<protein>
    <submittedName>
        <fullName evidence="1">Uncharacterized protein</fullName>
    </submittedName>
</protein>